<dbReference type="InterPro" id="IPR005467">
    <property type="entry name" value="His_kinase_dom"/>
</dbReference>
<dbReference type="InterPro" id="IPR003594">
    <property type="entry name" value="HATPase_dom"/>
</dbReference>
<dbReference type="Gene3D" id="1.10.287.130">
    <property type="match status" value="1"/>
</dbReference>
<dbReference type="Pfam" id="PF02518">
    <property type="entry name" value="HATPase_c"/>
    <property type="match status" value="1"/>
</dbReference>
<feature type="domain" description="HTH araC/xylS-type" evidence="9">
    <location>
        <begin position="1241"/>
        <end position="1340"/>
    </location>
</feature>
<dbReference type="InterPro" id="IPR009057">
    <property type="entry name" value="Homeodomain-like_sf"/>
</dbReference>
<dbReference type="Gene3D" id="3.30.565.10">
    <property type="entry name" value="Histidine kinase-like ATPase, C-terminal domain"/>
    <property type="match status" value="1"/>
</dbReference>
<dbReference type="SMART" id="SM00387">
    <property type="entry name" value="HATPase_c"/>
    <property type="match status" value="1"/>
</dbReference>
<dbReference type="GO" id="GO:0000155">
    <property type="term" value="F:phosphorelay sensor kinase activity"/>
    <property type="evidence" value="ECO:0007669"/>
    <property type="project" value="InterPro"/>
</dbReference>
<dbReference type="PANTHER" id="PTHR43547">
    <property type="entry name" value="TWO-COMPONENT HISTIDINE KINASE"/>
    <property type="match status" value="1"/>
</dbReference>
<dbReference type="CDD" id="cd00082">
    <property type="entry name" value="HisKA"/>
    <property type="match status" value="1"/>
</dbReference>
<feature type="chain" id="PRO_5020766789" description="histidine kinase" evidence="8">
    <location>
        <begin position="19"/>
        <end position="1349"/>
    </location>
</feature>
<feature type="modified residue" description="4-aspartylphosphate" evidence="7">
    <location>
        <position position="1140"/>
    </location>
</feature>
<dbReference type="PROSITE" id="PS50109">
    <property type="entry name" value="HIS_KIN"/>
    <property type="match status" value="1"/>
</dbReference>
<dbReference type="CDD" id="cd00075">
    <property type="entry name" value="HATPase"/>
    <property type="match status" value="1"/>
</dbReference>
<dbReference type="SUPFAM" id="SSF50998">
    <property type="entry name" value="Quinoprotein alcohol dehydrogenase-like"/>
    <property type="match status" value="1"/>
</dbReference>
<dbReference type="Gene3D" id="1.10.10.60">
    <property type="entry name" value="Homeodomain-like"/>
    <property type="match status" value="2"/>
</dbReference>
<evidence type="ECO:0000256" key="3">
    <source>
        <dbReference type="ARBA" id="ARBA00022553"/>
    </source>
</evidence>
<evidence type="ECO:0000256" key="8">
    <source>
        <dbReference type="SAM" id="SignalP"/>
    </source>
</evidence>
<dbReference type="SUPFAM" id="SSF52172">
    <property type="entry name" value="CheY-like"/>
    <property type="match status" value="1"/>
</dbReference>
<dbReference type="Pfam" id="PF00512">
    <property type="entry name" value="HisKA"/>
    <property type="match status" value="1"/>
</dbReference>
<dbReference type="CDD" id="cd17574">
    <property type="entry name" value="REC_OmpR"/>
    <property type="match status" value="1"/>
</dbReference>
<keyword evidence="3 7" id="KW-0597">Phosphoprotein</keyword>
<dbReference type="Pfam" id="PF07495">
    <property type="entry name" value="Y_Y_Y"/>
    <property type="match status" value="1"/>
</dbReference>
<dbReference type="PROSITE" id="PS50110">
    <property type="entry name" value="RESPONSE_REGULATORY"/>
    <property type="match status" value="1"/>
</dbReference>
<dbReference type="InterPro" id="IPR011123">
    <property type="entry name" value="Y_Y_Y"/>
</dbReference>
<dbReference type="Gene3D" id="2.60.40.10">
    <property type="entry name" value="Immunoglobulins"/>
    <property type="match status" value="1"/>
</dbReference>
<evidence type="ECO:0000256" key="6">
    <source>
        <dbReference type="ARBA" id="ARBA00023163"/>
    </source>
</evidence>
<dbReference type="SUPFAM" id="SSF47384">
    <property type="entry name" value="Homodimeric domain of signal transducing histidine kinase"/>
    <property type="match status" value="1"/>
</dbReference>
<dbReference type="FunFam" id="1.10.287.130:FF:000045">
    <property type="entry name" value="Two-component system sensor histidine kinase/response regulator"/>
    <property type="match status" value="1"/>
</dbReference>
<dbReference type="InterPro" id="IPR036890">
    <property type="entry name" value="HATPase_C_sf"/>
</dbReference>
<evidence type="ECO:0000256" key="1">
    <source>
        <dbReference type="ARBA" id="ARBA00000085"/>
    </source>
</evidence>
<dbReference type="InterPro" id="IPR001789">
    <property type="entry name" value="Sig_transdc_resp-reg_receiver"/>
</dbReference>
<organism evidence="12 13">
    <name type="scientific">Arcticibacter tournemirensis</name>
    <dbReference type="NCBI Taxonomy" id="699437"/>
    <lineage>
        <taxon>Bacteria</taxon>
        <taxon>Pseudomonadati</taxon>
        <taxon>Bacteroidota</taxon>
        <taxon>Sphingobacteriia</taxon>
        <taxon>Sphingobacteriales</taxon>
        <taxon>Sphingobacteriaceae</taxon>
        <taxon>Arcticibacter</taxon>
    </lineage>
</organism>
<comment type="catalytic activity">
    <reaction evidence="1">
        <text>ATP + protein L-histidine = ADP + protein N-phospho-L-histidine.</text>
        <dbReference type="EC" id="2.7.13.3"/>
    </reaction>
</comment>
<dbReference type="SMART" id="SM00388">
    <property type="entry name" value="HisKA"/>
    <property type="match status" value="1"/>
</dbReference>
<dbReference type="Gene3D" id="3.40.50.2300">
    <property type="match status" value="1"/>
</dbReference>
<accession>A0A4Q0M7F8</accession>
<dbReference type="Pfam" id="PF00072">
    <property type="entry name" value="Response_reg"/>
    <property type="match status" value="1"/>
</dbReference>
<evidence type="ECO:0000259" key="11">
    <source>
        <dbReference type="PROSITE" id="PS50110"/>
    </source>
</evidence>
<dbReference type="PANTHER" id="PTHR43547:SF2">
    <property type="entry name" value="HYBRID SIGNAL TRANSDUCTION HISTIDINE KINASE C"/>
    <property type="match status" value="1"/>
</dbReference>
<dbReference type="SMART" id="SM00448">
    <property type="entry name" value="REC"/>
    <property type="match status" value="1"/>
</dbReference>
<dbReference type="Pfam" id="PF12833">
    <property type="entry name" value="HTH_18"/>
    <property type="match status" value="1"/>
</dbReference>
<keyword evidence="12" id="KW-0418">Kinase</keyword>
<evidence type="ECO:0000259" key="10">
    <source>
        <dbReference type="PROSITE" id="PS50109"/>
    </source>
</evidence>
<feature type="domain" description="Histidine kinase" evidence="10">
    <location>
        <begin position="844"/>
        <end position="1062"/>
    </location>
</feature>
<dbReference type="InterPro" id="IPR004358">
    <property type="entry name" value="Sig_transdc_His_kin-like_C"/>
</dbReference>
<evidence type="ECO:0000313" key="12">
    <source>
        <dbReference type="EMBL" id="RXF68656.1"/>
    </source>
</evidence>
<dbReference type="Gene3D" id="2.130.10.10">
    <property type="entry name" value="YVTN repeat-like/Quinoprotein amine dehydrogenase"/>
    <property type="match status" value="2"/>
</dbReference>
<dbReference type="RefSeq" id="WP_128770287.1">
    <property type="nucleotide sequence ID" value="NZ_RXOC01000010.1"/>
</dbReference>
<dbReference type="PRINTS" id="PR00344">
    <property type="entry name" value="BCTRLSENSOR"/>
</dbReference>
<dbReference type="SMART" id="SM00342">
    <property type="entry name" value="HTH_ARAC"/>
    <property type="match status" value="1"/>
</dbReference>
<dbReference type="EC" id="2.7.13.3" evidence="2"/>
<gene>
    <name evidence="12" type="ORF">EKH83_15115</name>
</gene>
<dbReference type="InterPro" id="IPR011110">
    <property type="entry name" value="Reg_prop"/>
</dbReference>
<keyword evidence="5" id="KW-0238">DNA-binding</keyword>
<reference evidence="12 13" key="1">
    <citation type="submission" date="2018-12" db="EMBL/GenBank/DDBJ databases">
        <title>The Draft Genome Sequence of the Soil Bacterium Pedobacter tournemirensis R1.</title>
        <authorList>
            <person name="He J."/>
        </authorList>
    </citation>
    <scope>NUCLEOTIDE SEQUENCE [LARGE SCALE GENOMIC DNA]</scope>
    <source>
        <strain evidence="12 13">R1</strain>
    </source>
</reference>
<proteinExistence type="predicted"/>
<dbReference type="InterPro" id="IPR011047">
    <property type="entry name" value="Quinoprotein_ADH-like_sf"/>
</dbReference>
<dbReference type="InterPro" id="IPR018060">
    <property type="entry name" value="HTH_AraC"/>
</dbReference>
<feature type="signal peptide" evidence="8">
    <location>
        <begin position="1"/>
        <end position="18"/>
    </location>
</feature>
<feature type="domain" description="Response regulatory" evidence="11">
    <location>
        <begin position="1092"/>
        <end position="1207"/>
    </location>
</feature>
<dbReference type="InterPro" id="IPR015943">
    <property type="entry name" value="WD40/YVTN_repeat-like_dom_sf"/>
</dbReference>
<evidence type="ECO:0000256" key="4">
    <source>
        <dbReference type="ARBA" id="ARBA00023015"/>
    </source>
</evidence>
<dbReference type="InterPro" id="IPR013783">
    <property type="entry name" value="Ig-like_fold"/>
</dbReference>
<keyword evidence="6" id="KW-0804">Transcription</keyword>
<dbReference type="GO" id="GO:0003700">
    <property type="term" value="F:DNA-binding transcription factor activity"/>
    <property type="evidence" value="ECO:0007669"/>
    <property type="project" value="InterPro"/>
</dbReference>
<dbReference type="SUPFAM" id="SSF46689">
    <property type="entry name" value="Homeodomain-like"/>
    <property type="match status" value="1"/>
</dbReference>
<protein>
    <recommendedName>
        <fullName evidence="2">histidine kinase</fullName>
        <ecNumber evidence="2">2.7.13.3</ecNumber>
    </recommendedName>
</protein>
<evidence type="ECO:0000256" key="5">
    <source>
        <dbReference type="ARBA" id="ARBA00023125"/>
    </source>
</evidence>
<dbReference type="Proteomes" id="UP000290848">
    <property type="component" value="Unassembled WGS sequence"/>
</dbReference>
<name>A0A4Q0M7F8_9SPHI</name>
<keyword evidence="12" id="KW-0808">Transferase</keyword>
<dbReference type="InterPro" id="IPR036097">
    <property type="entry name" value="HisK_dim/P_sf"/>
</dbReference>
<evidence type="ECO:0000313" key="13">
    <source>
        <dbReference type="Proteomes" id="UP000290848"/>
    </source>
</evidence>
<dbReference type="GO" id="GO:0043565">
    <property type="term" value="F:sequence-specific DNA binding"/>
    <property type="evidence" value="ECO:0007669"/>
    <property type="project" value="InterPro"/>
</dbReference>
<keyword evidence="8" id="KW-0732">Signal</keyword>
<dbReference type="PROSITE" id="PS00041">
    <property type="entry name" value="HTH_ARAC_FAMILY_1"/>
    <property type="match status" value="1"/>
</dbReference>
<evidence type="ECO:0000256" key="7">
    <source>
        <dbReference type="PROSITE-ProRule" id="PRU00169"/>
    </source>
</evidence>
<comment type="caution">
    <text evidence="12">The sequence shown here is derived from an EMBL/GenBank/DDBJ whole genome shotgun (WGS) entry which is preliminary data.</text>
</comment>
<evidence type="ECO:0000256" key="2">
    <source>
        <dbReference type="ARBA" id="ARBA00012438"/>
    </source>
</evidence>
<evidence type="ECO:0000259" key="9">
    <source>
        <dbReference type="PROSITE" id="PS01124"/>
    </source>
</evidence>
<dbReference type="SUPFAM" id="SSF55874">
    <property type="entry name" value="ATPase domain of HSP90 chaperone/DNA topoisomerase II/histidine kinase"/>
    <property type="match status" value="1"/>
</dbReference>
<dbReference type="EMBL" id="RXOC01000010">
    <property type="protein sequence ID" value="RXF68656.1"/>
    <property type="molecule type" value="Genomic_DNA"/>
</dbReference>
<keyword evidence="4" id="KW-0805">Transcription regulation</keyword>
<dbReference type="InterPro" id="IPR003661">
    <property type="entry name" value="HisK_dim/P_dom"/>
</dbReference>
<sequence>MPLKLLSLLLFISCSLFGQTGRYDIKKLGIEQGISSNYVVSVTQDRKGFIWFATESGLNRFDGNKFRIYKKNQGVSSISGNELNKVYADRYDDAVWIATQREGLNKFDCNTERITHYKHNPATPSGIITNDITDIINARNGNLWLSTYYRGVEYFDKKNGRFKHYNRSTIPGMVSDNVWSVNEDNKGFLYIGHVNAGLSVLSLKDKKIRNFRHRLNDRESLPGDEVKTIYVDKNDNVWVGTNNGLALFNSERGSFIVFRHDAANNLSLAANYVYTINQLNDGKLWIGTEKGGVSILDIKQNMFLAPQHILFENIKYSDSENGLSNPTIRSVFQDSFHNIWLGTYGGGVDFIGHRPPLFLTRAYSPIQIRNDVLNNPVAWGMSSDREDRIWVGTDGGGINVFENGKRVMVVNKQTGKVADDAILTAMRDKKDNLWFGTFKGGVTVLSPQNQQIIYFGAEGKDPDIRCLYEDNEDNVWIGSSNGLYCYNTVTKQRRHYSANNSKLPGNLVRAVSKDNHGCIWVGFFGQGLAVLDKDLKTVKIYDTYSGFPSNTVNYIYKDKKEQMWVATGEGLVCFNKQGQYTVFSEKSGLSNSHIRAITEDMYGNIWFSSIGGISRFVPGQKKFFNYDHHHGVPIGDFMSGSVTKDSKGRIYFGSQNGICYFDPASIPTHIGLPAAIITRFRVYPNQPKSSDNEDDIPAGKDIELNYRQNTFSVSFNVLDYSLNELTEYAYMLKGLADSWYQVQGDNSVTFRNIPPGAYELLIKSRIRNQNWSDQLTSMKIIIDPPFWLTWWAKTLYLLMACVTGWFILRFYKRKLNLENSLVLEKINHRQEQELHDERIRFFTNITHELRTPLTLILGPLEDLKSEASLSETHSSKISMIHKSAARLLILINQLLEFQKTESQSKKLAVYRGNMEQLVRETGLKYKELNTRKNIHFEIITESKHSFLYFDPDIITTILENLLSNAFKYTQAGSILLALRYVSENGIDYTEIEVRDTGSGIPADAIPKVFERYYQVGKDKHVSGTGIGLALVQNLVSIHEGEIFVDSKLGEGSSFRLRLKTGNTYSNAIHLDAILPEEHLVNDKGKPANGKSIVLVVEDNHDIRDYIFQSLSESYLVYTAGDGKEGIEKAFAHIPDIIVSDIMMPEVDGFELSKVLKDDVRTSHIPIIFLTVKDAIQDRKESYSIGVDSYLTKPFSADLLKSRIINLLEARRKLAELVSKNTGNKNVAISESLNKIDNEFIEKITAIIEENIDSDKIDVVFIADKMMMSHSTLYRKVKALSGISVNEFIRKVRIRHSEKLLLTGRYTISEISYMVGINSITYFRQCFKDEFGMAPSEYVKKLTNNESSLS</sequence>
<dbReference type="Pfam" id="PF07494">
    <property type="entry name" value="Reg_prop"/>
    <property type="match status" value="6"/>
</dbReference>
<dbReference type="InterPro" id="IPR018062">
    <property type="entry name" value="HTH_AraC-typ_CS"/>
</dbReference>
<dbReference type="PROSITE" id="PS01124">
    <property type="entry name" value="HTH_ARAC_FAMILY_2"/>
    <property type="match status" value="1"/>
</dbReference>
<dbReference type="SUPFAM" id="SSF63829">
    <property type="entry name" value="Calcium-dependent phosphotriesterase"/>
    <property type="match status" value="1"/>
</dbReference>
<dbReference type="InterPro" id="IPR011006">
    <property type="entry name" value="CheY-like_superfamily"/>
</dbReference>